<accession>A0A1E7EQ33</accession>
<name>A0A1E7EQ33_9STRA</name>
<evidence type="ECO:0000313" key="2">
    <source>
        <dbReference type="Proteomes" id="UP000095751"/>
    </source>
</evidence>
<sequence>MGSDRNIDARFIDGGYADAPTLALTLGLYQTRENGDIDTDWLNFSKSITTNSDILASKTQTIEGLTITTALMSIPTIENPVFKTKAGQKVEVLPIVLNSKVPTVVIGKEQIQKQTGPLAEMASRDIFSNQEL</sequence>
<dbReference type="EMBL" id="KV784382">
    <property type="protein sequence ID" value="OEU08041.1"/>
    <property type="molecule type" value="Genomic_DNA"/>
</dbReference>
<protein>
    <submittedName>
        <fullName evidence="1">Uncharacterized protein</fullName>
    </submittedName>
</protein>
<dbReference type="AlphaFoldDB" id="A0A1E7EQ33"/>
<reference evidence="1 2" key="1">
    <citation type="submission" date="2016-09" db="EMBL/GenBank/DDBJ databases">
        <title>Extensive genetic diversity and differential bi-allelic expression allows diatom success in the polar Southern Ocean.</title>
        <authorList>
            <consortium name="DOE Joint Genome Institute"/>
            <person name="Mock T."/>
            <person name="Otillar R.P."/>
            <person name="Strauss J."/>
            <person name="Dupont C."/>
            <person name="Frickenhaus S."/>
            <person name="Maumus F."/>
            <person name="Mcmullan M."/>
            <person name="Sanges R."/>
            <person name="Schmutz J."/>
            <person name="Toseland A."/>
            <person name="Valas R."/>
            <person name="Veluchamy A."/>
            <person name="Ward B.J."/>
            <person name="Allen A."/>
            <person name="Barry K."/>
            <person name="Falciatore A."/>
            <person name="Ferrante M."/>
            <person name="Fortunato A.E."/>
            <person name="Gloeckner G."/>
            <person name="Gruber A."/>
            <person name="Hipkin R."/>
            <person name="Janech M."/>
            <person name="Kroth P."/>
            <person name="Leese F."/>
            <person name="Lindquist E."/>
            <person name="Lyon B.R."/>
            <person name="Martin J."/>
            <person name="Mayer C."/>
            <person name="Parker M."/>
            <person name="Quesneville H."/>
            <person name="Raymond J."/>
            <person name="Uhlig C."/>
            <person name="Valentin K.U."/>
            <person name="Worden A.Z."/>
            <person name="Armbrust E.V."/>
            <person name="Bowler C."/>
            <person name="Green B."/>
            <person name="Moulton V."/>
            <person name="Van Oosterhout C."/>
            <person name="Grigoriev I."/>
        </authorList>
    </citation>
    <scope>NUCLEOTIDE SEQUENCE [LARGE SCALE GENOMIC DNA]</scope>
    <source>
        <strain evidence="1 2">CCMP1102</strain>
    </source>
</reference>
<dbReference type="KEGG" id="fcy:FRACYDRAFT_250263"/>
<proteinExistence type="predicted"/>
<dbReference type="InParanoid" id="A0A1E7EQ33"/>
<evidence type="ECO:0000313" key="1">
    <source>
        <dbReference type="EMBL" id="OEU08041.1"/>
    </source>
</evidence>
<keyword evidence="2" id="KW-1185">Reference proteome</keyword>
<dbReference type="Proteomes" id="UP000095751">
    <property type="component" value="Unassembled WGS sequence"/>
</dbReference>
<gene>
    <name evidence="1" type="ORF">FRACYDRAFT_250263</name>
</gene>
<organism evidence="1 2">
    <name type="scientific">Fragilariopsis cylindrus CCMP1102</name>
    <dbReference type="NCBI Taxonomy" id="635003"/>
    <lineage>
        <taxon>Eukaryota</taxon>
        <taxon>Sar</taxon>
        <taxon>Stramenopiles</taxon>
        <taxon>Ochrophyta</taxon>
        <taxon>Bacillariophyta</taxon>
        <taxon>Bacillariophyceae</taxon>
        <taxon>Bacillariophycidae</taxon>
        <taxon>Bacillariales</taxon>
        <taxon>Bacillariaceae</taxon>
        <taxon>Fragilariopsis</taxon>
    </lineage>
</organism>